<sequence length="878" mass="100829">MAVDAFIDDVKEITSLNDLKAFKEAVQANYTWLENSFTGKNADELVVARSNFTDELLCHAWKLLSLHTCSNLSLCAVGGYGRGQLQPYSDIDLLVLSKKVLSASQQETVSQFITFLWDIKLEIGQSVRTIKETIQLAKADITIATNLVEARLLCGCSDTFDALMKKAIGPRTWSSKLFFKAKLDEQINRHRKFDDTSYNLEPNIKENPGCLRDIQSIGWVAKKHFQEYDGTTLIGHGYFTKLEHAELIECRSELWQIRFALHIIAGRSENRLLFDYQPQVAERLGYGENKAAVEKLMKHLFRIVQRVSELNSMLLQRFSSDILGQSRKKLYCFNQDFCMQDGKLIPQHDNCFPSPISILNFLGLLAQNPEIKGLDGSCIRQLRNARRQFQSAYYHEYEDCREKFIELVSTPDFFDLGWDIMHLHGILRAYLPQWDNIVGMMQFDLFHAYTVDEHTHRLVKYVRRYYKEKEEFPRCSRIVHELDEPQILFIAAIFHDIAKGRGGDHSKLGAKDVFVFCEQHNISEKNTNMIAWLVENHLLMSVVAQRRDIYDPDVVKEFASEVKSQLHLELLYALTLADIRATNNNLWNDWKASLLRELYLLTKKALDNGLQCQNTLEERIVTHKSEAAIVLEQLEVNEEDYLPFWSRMNDNYFARFKPAQIAWHSQVITSRGHQLLEKDVIVAASNFTSRAGTELLIYCHDRPALFAQIASVLDSRNCSIHDAQIVVTSDGYVFDSMIILDENSERISTQPRADNIAKAVHQQLVKPGRSHSNKRRMSRQMRQLDVPTKVRFFDIQDGSTLIELEALDAPGLLAKIGHLFVDLNITLKMAKITTIGERAEDVFIISNADGETLTQEQKILLRKQLKIKLDQPEVNTAI</sequence>
<comment type="domain">
    <text evidence="8">Has four distinct domains: an N-terminal nucleotidyltransferase (NT) domain responsible for UTase activity, a central HD domain that encodes UR activity, and two C-terminal ACT domains that seem to have a role in glutamine sensing.</text>
</comment>
<dbReference type="CDD" id="cd00077">
    <property type="entry name" value="HDc"/>
    <property type="match status" value="1"/>
</dbReference>
<keyword evidence="3" id="KW-0677">Repeat</keyword>
<dbReference type="InterPro" id="IPR006674">
    <property type="entry name" value="HD_domain"/>
</dbReference>
<comment type="catalytic activity">
    <reaction evidence="8">
        <text>[protein-PII]-uridylyl-L-tyrosine + H2O = [protein-PII]-L-tyrosine + UMP + H(+)</text>
        <dbReference type="Rhea" id="RHEA:48600"/>
        <dbReference type="Rhea" id="RHEA-COMP:12147"/>
        <dbReference type="Rhea" id="RHEA-COMP:12148"/>
        <dbReference type="ChEBI" id="CHEBI:15377"/>
        <dbReference type="ChEBI" id="CHEBI:15378"/>
        <dbReference type="ChEBI" id="CHEBI:46858"/>
        <dbReference type="ChEBI" id="CHEBI:57865"/>
        <dbReference type="ChEBI" id="CHEBI:90602"/>
    </reaction>
</comment>
<dbReference type="AlphaFoldDB" id="A0AA37T1S8"/>
<reference evidence="11" key="2">
    <citation type="submission" date="2023-01" db="EMBL/GenBank/DDBJ databases">
        <title>Draft genome sequence of Agaribacter marinus strain NBRC 110023.</title>
        <authorList>
            <person name="Sun Q."/>
            <person name="Mori K."/>
        </authorList>
    </citation>
    <scope>NUCLEOTIDE SEQUENCE</scope>
    <source>
        <strain evidence="11">NBRC 110023</strain>
    </source>
</reference>
<comment type="cofactor">
    <cofactor evidence="8">
        <name>Mg(2+)</name>
        <dbReference type="ChEBI" id="CHEBI:18420"/>
    </cofactor>
</comment>
<evidence type="ECO:0000256" key="4">
    <source>
        <dbReference type="ARBA" id="ARBA00022801"/>
    </source>
</evidence>
<comment type="similarity">
    <text evidence="8">Belongs to the GlnD family.</text>
</comment>
<gene>
    <name evidence="8 11" type="primary">glnD</name>
    <name evidence="11" type="ORF">GCM10007852_17460</name>
</gene>
<dbReference type="Pfam" id="PF01842">
    <property type="entry name" value="ACT"/>
    <property type="match status" value="1"/>
</dbReference>
<dbReference type="SUPFAM" id="SSF81301">
    <property type="entry name" value="Nucleotidyltransferase"/>
    <property type="match status" value="1"/>
</dbReference>
<dbReference type="InterPro" id="IPR013546">
    <property type="entry name" value="PII_UdlTrfase/GS_AdlTrfase"/>
</dbReference>
<keyword evidence="6 8" id="KW-0511">Multifunctional enzyme</keyword>
<comment type="catalytic activity">
    <reaction evidence="7">
        <text>guanosine 3',5'-bis(diphosphate) + H2O = GDP + diphosphate + H(+)</text>
        <dbReference type="Rhea" id="RHEA:14253"/>
        <dbReference type="ChEBI" id="CHEBI:15377"/>
        <dbReference type="ChEBI" id="CHEBI:15378"/>
        <dbReference type="ChEBI" id="CHEBI:33019"/>
        <dbReference type="ChEBI" id="CHEBI:58189"/>
        <dbReference type="ChEBI" id="CHEBI:77828"/>
        <dbReference type="EC" id="3.1.7.2"/>
    </reaction>
</comment>
<dbReference type="CDD" id="cd04899">
    <property type="entry name" value="ACT_ACR-UUR-like_2"/>
    <property type="match status" value="1"/>
</dbReference>
<reference evidence="11" key="1">
    <citation type="journal article" date="2014" name="Int. J. Syst. Evol. Microbiol.">
        <title>Complete genome sequence of Corynebacterium casei LMG S-19264T (=DSM 44701T), isolated from a smear-ripened cheese.</title>
        <authorList>
            <consortium name="US DOE Joint Genome Institute (JGI-PGF)"/>
            <person name="Walter F."/>
            <person name="Albersmeier A."/>
            <person name="Kalinowski J."/>
            <person name="Ruckert C."/>
        </authorList>
    </citation>
    <scope>NUCLEOTIDE SEQUENCE</scope>
    <source>
        <strain evidence="11">NBRC 110023</strain>
    </source>
</reference>
<keyword evidence="12" id="KW-1185">Reference proteome</keyword>
<feature type="domain" description="ACT" evidence="9">
    <location>
        <begin position="801"/>
        <end position="878"/>
    </location>
</feature>
<dbReference type="InterPro" id="IPR002934">
    <property type="entry name" value="Polymerase_NTP_transf_dom"/>
</dbReference>
<dbReference type="NCBIfam" id="TIGR01693">
    <property type="entry name" value="UTase_glnD"/>
    <property type="match status" value="1"/>
</dbReference>
<feature type="region of interest" description="Uridylyltransferase" evidence="8">
    <location>
        <begin position="1"/>
        <end position="332"/>
    </location>
</feature>
<evidence type="ECO:0000256" key="3">
    <source>
        <dbReference type="ARBA" id="ARBA00022737"/>
    </source>
</evidence>
<evidence type="ECO:0000259" key="10">
    <source>
        <dbReference type="PROSITE" id="PS51831"/>
    </source>
</evidence>
<organism evidence="11 12">
    <name type="scientific">Agaribacter marinus</name>
    <dbReference type="NCBI Taxonomy" id="1431249"/>
    <lineage>
        <taxon>Bacteria</taxon>
        <taxon>Pseudomonadati</taxon>
        <taxon>Pseudomonadota</taxon>
        <taxon>Gammaproteobacteria</taxon>
        <taxon>Alteromonadales</taxon>
        <taxon>Alteromonadaceae</taxon>
        <taxon>Agaribacter</taxon>
    </lineage>
</organism>
<dbReference type="SMART" id="SM00471">
    <property type="entry name" value="HDc"/>
    <property type="match status" value="1"/>
</dbReference>
<name>A0AA37T1S8_9ALTE</name>
<dbReference type="RefSeq" id="WP_284217116.1">
    <property type="nucleotide sequence ID" value="NZ_BSOT01000005.1"/>
</dbReference>
<keyword evidence="4 8" id="KW-0378">Hydrolase</keyword>
<dbReference type="Pfam" id="PF01966">
    <property type="entry name" value="HD"/>
    <property type="match status" value="1"/>
</dbReference>
<dbReference type="GO" id="GO:0006808">
    <property type="term" value="P:regulation of nitrogen utilization"/>
    <property type="evidence" value="ECO:0007669"/>
    <property type="project" value="UniProtKB-UniRule"/>
</dbReference>
<dbReference type="PROSITE" id="PS51671">
    <property type="entry name" value="ACT"/>
    <property type="match status" value="2"/>
</dbReference>
<evidence type="ECO:0000256" key="7">
    <source>
        <dbReference type="ARBA" id="ARBA00047968"/>
    </source>
</evidence>
<comment type="catalytic activity">
    <reaction evidence="8">
        <text>[protein-PII]-L-tyrosine + UTP = [protein-PII]-uridylyl-L-tyrosine + diphosphate</text>
        <dbReference type="Rhea" id="RHEA:13673"/>
        <dbReference type="Rhea" id="RHEA-COMP:12147"/>
        <dbReference type="Rhea" id="RHEA-COMP:12148"/>
        <dbReference type="ChEBI" id="CHEBI:33019"/>
        <dbReference type="ChEBI" id="CHEBI:46398"/>
        <dbReference type="ChEBI" id="CHEBI:46858"/>
        <dbReference type="ChEBI" id="CHEBI:90602"/>
        <dbReference type="EC" id="2.7.7.59"/>
    </reaction>
</comment>
<dbReference type="InterPro" id="IPR010043">
    <property type="entry name" value="UTase/UR"/>
</dbReference>
<comment type="activity regulation">
    <text evidence="8">Uridylyltransferase (UTase) activity is inhibited by glutamine, while glutamine activates uridylyl-removing (UR) activity.</text>
</comment>
<dbReference type="CDD" id="cd04900">
    <property type="entry name" value="ACT_UUR-like_1"/>
    <property type="match status" value="1"/>
</dbReference>
<feature type="domain" description="HD" evidence="10">
    <location>
        <begin position="451"/>
        <end position="571"/>
    </location>
</feature>
<dbReference type="Gene3D" id="1.10.3210.10">
    <property type="entry name" value="Hypothetical protein af1432"/>
    <property type="match status" value="1"/>
</dbReference>
<dbReference type="GO" id="GO:0008081">
    <property type="term" value="F:phosphoric diester hydrolase activity"/>
    <property type="evidence" value="ECO:0007669"/>
    <property type="project" value="UniProtKB-UniRule"/>
</dbReference>
<evidence type="ECO:0000313" key="12">
    <source>
        <dbReference type="Proteomes" id="UP001156601"/>
    </source>
</evidence>
<feature type="domain" description="ACT" evidence="9">
    <location>
        <begin position="694"/>
        <end position="778"/>
    </location>
</feature>
<dbReference type="PANTHER" id="PTHR47320">
    <property type="entry name" value="BIFUNCTIONAL URIDYLYLTRANSFERASE/URIDYLYL-REMOVING ENZYME"/>
    <property type="match status" value="1"/>
</dbReference>
<evidence type="ECO:0000313" key="11">
    <source>
        <dbReference type="EMBL" id="GLR70838.1"/>
    </source>
</evidence>
<keyword evidence="5 8" id="KW-0460">Magnesium</keyword>
<evidence type="ECO:0000256" key="8">
    <source>
        <dbReference type="HAMAP-Rule" id="MF_00277"/>
    </source>
</evidence>
<evidence type="ECO:0000256" key="2">
    <source>
        <dbReference type="ARBA" id="ARBA00022695"/>
    </source>
</evidence>
<keyword evidence="1 8" id="KW-0808">Transferase</keyword>
<evidence type="ECO:0000259" key="9">
    <source>
        <dbReference type="PROSITE" id="PS51671"/>
    </source>
</evidence>
<dbReference type="InterPro" id="IPR002912">
    <property type="entry name" value="ACT_dom"/>
</dbReference>
<dbReference type="PROSITE" id="PS51831">
    <property type="entry name" value="HD"/>
    <property type="match status" value="1"/>
</dbReference>
<dbReference type="CDD" id="cd05401">
    <property type="entry name" value="NT_GlnE_GlnD_like"/>
    <property type="match status" value="1"/>
</dbReference>
<dbReference type="EC" id="3.1.4.-" evidence="8"/>
<comment type="function">
    <text evidence="8">Modifies, by uridylylation and deuridylylation, the PII regulatory proteins (GlnB and homologs), in response to the nitrogen status of the cell that GlnD senses through the glutamine level. Under low glutamine levels, catalyzes the conversion of the PII proteins and UTP to PII-UMP and PPi, while under higher glutamine levels, GlnD hydrolyzes PII-UMP to PII and UMP (deuridylylation). Thus, controls uridylylation state and activity of the PII proteins, and plays an important role in the regulation of nitrogen metabolism.</text>
</comment>
<evidence type="ECO:0000256" key="1">
    <source>
        <dbReference type="ARBA" id="ARBA00022679"/>
    </source>
</evidence>
<dbReference type="GO" id="GO:0008773">
    <property type="term" value="F:[protein-PII] uridylyltransferase activity"/>
    <property type="evidence" value="ECO:0007669"/>
    <property type="project" value="UniProtKB-UniRule"/>
</dbReference>
<dbReference type="Pfam" id="PF01909">
    <property type="entry name" value="NTP_transf_2"/>
    <property type="match status" value="1"/>
</dbReference>
<dbReference type="InterPro" id="IPR045865">
    <property type="entry name" value="ACT-like_dom_sf"/>
</dbReference>
<dbReference type="EMBL" id="BSOT01000005">
    <property type="protein sequence ID" value="GLR70838.1"/>
    <property type="molecule type" value="Genomic_DNA"/>
</dbReference>
<protein>
    <recommendedName>
        <fullName evidence="8">Bifunctional uridylyltransferase/uridylyl-removing enzyme</fullName>
        <shortName evidence="8">UTase/UR</shortName>
    </recommendedName>
    <alternativeName>
        <fullName evidence="8">Bifunctional [protein-PII] modification enzyme</fullName>
    </alternativeName>
    <alternativeName>
        <fullName evidence="8">Bifunctional nitrogen sensor protein</fullName>
    </alternativeName>
    <domain>
        <recommendedName>
            <fullName evidence="8">[Protein-PII] uridylyltransferase</fullName>
            <shortName evidence="8">PII uridylyltransferase</shortName>
            <shortName evidence="8">UTase</shortName>
            <ecNumber evidence="8">2.7.7.59</ecNumber>
        </recommendedName>
    </domain>
    <domain>
        <recommendedName>
            <fullName evidence="8">[Protein-PII]-UMP uridylyl-removing enzyme</fullName>
            <shortName evidence="8">UR</shortName>
            <ecNumber evidence="8">3.1.4.-</ecNumber>
        </recommendedName>
    </domain>
</protein>
<dbReference type="Proteomes" id="UP001156601">
    <property type="component" value="Unassembled WGS sequence"/>
</dbReference>
<dbReference type="EC" id="2.7.7.59" evidence="8"/>
<keyword evidence="2 8" id="KW-0548">Nucleotidyltransferase</keyword>
<dbReference type="SUPFAM" id="SSF55021">
    <property type="entry name" value="ACT-like"/>
    <property type="match status" value="2"/>
</dbReference>
<dbReference type="Gene3D" id="3.30.460.10">
    <property type="entry name" value="Beta Polymerase, domain 2"/>
    <property type="match status" value="1"/>
</dbReference>
<dbReference type="InterPro" id="IPR003607">
    <property type="entry name" value="HD/PDEase_dom"/>
</dbReference>
<dbReference type="SUPFAM" id="SSF109604">
    <property type="entry name" value="HD-domain/PDEase-like"/>
    <property type="match status" value="1"/>
</dbReference>
<dbReference type="PIRSF" id="PIRSF006288">
    <property type="entry name" value="PII_uridyltransf"/>
    <property type="match status" value="1"/>
</dbReference>
<dbReference type="HAMAP" id="MF_00277">
    <property type="entry name" value="PII_uridylyl_transf"/>
    <property type="match status" value="1"/>
</dbReference>
<evidence type="ECO:0000256" key="5">
    <source>
        <dbReference type="ARBA" id="ARBA00022842"/>
    </source>
</evidence>
<accession>A0AA37T1S8</accession>
<comment type="caution">
    <text evidence="11">The sequence shown here is derived from an EMBL/GenBank/DDBJ whole genome shotgun (WGS) entry which is preliminary data.</text>
</comment>
<proteinExistence type="inferred from homology"/>
<dbReference type="InterPro" id="IPR043519">
    <property type="entry name" value="NT_sf"/>
</dbReference>
<dbReference type="PANTHER" id="PTHR47320:SF1">
    <property type="entry name" value="BIFUNCTIONAL URIDYLYLTRANSFERASE_URIDYLYL-REMOVING ENZYME"/>
    <property type="match status" value="1"/>
</dbReference>
<evidence type="ECO:0000256" key="6">
    <source>
        <dbReference type="ARBA" id="ARBA00023268"/>
    </source>
</evidence>
<dbReference type="Pfam" id="PF08335">
    <property type="entry name" value="GlnD_UR_UTase"/>
    <property type="match status" value="1"/>
</dbReference>
<comment type="caution">
    <text evidence="8">Lacks conserved residue(s) required for the propagation of feature annotation.</text>
</comment>
<dbReference type="GO" id="GO:0008893">
    <property type="term" value="F:guanosine-3',5'-bis(diphosphate) 3'-diphosphatase activity"/>
    <property type="evidence" value="ECO:0007669"/>
    <property type="project" value="UniProtKB-EC"/>
</dbReference>